<evidence type="ECO:0000313" key="2">
    <source>
        <dbReference type="Proteomes" id="UP001519460"/>
    </source>
</evidence>
<feature type="non-terminal residue" evidence="1">
    <location>
        <position position="1"/>
    </location>
</feature>
<sequence length="59" mass="6745">GSRQPACLTFTYSWCWSQVSQTTNFFTLPDFSHTASPDPQEEKLRIDSAVMPDSLLSRY</sequence>
<dbReference type="EMBL" id="JACVVK020000080">
    <property type="protein sequence ID" value="KAK7494771.1"/>
    <property type="molecule type" value="Genomic_DNA"/>
</dbReference>
<comment type="caution">
    <text evidence="1">The sequence shown here is derived from an EMBL/GenBank/DDBJ whole genome shotgun (WGS) entry which is preliminary data.</text>
</comment>
<accession>A0ABD0L5F1</accession>
<gene>
    <name evidence="1" type="ORF">BaRGS_00013898</name>
</gene>
<protein>
    <submittedName>
        <fullName evidence="1">Uncharacterized protein</fullName>
    </submittedName>
</protein>
<evidence type="ECO:0000313" key="1">
    <source>
        <dbReference type="EMBL" id="KAK7494771.1"/>
    </source>
</evidence>
<dbReference type="Proteomes" id="UP001519460">
    <property type="component" value="Unassembled WGS sequence"/>
</dbReference>
<keyword evidence="2" id="KW-1185">Reference proteome</keyword>
<reference evidence="1 2" key="1">
    <citation type="journal article" date="2023" name="Sci. Data">
        <title>Genome assembly of the Korean intertidal mud-creeper Batillaria attramentaria.</title>
        <authorList>
            <person name="Patra A.K."/>
            <person name="Ho P.T."/>
            <person name="Jun S."/>
            <person name="Lee S.J."/>
            <person name="Kim Y."/>
            <person name="Won Y.J."/>
        </authorList>
    </citation>
    <scope>NUCLEOTIDE SEQUENCE [LARGE SCALE GENOMIC DNA]</scope>
    <source>
        <strain evidence="1">Wonlab-2016</strain>
    </source>
</reference>
<organism evidence="1 2">
    <name type="scientific">Batillaria attramentaria</name>
    <dbReference type="NCBI Taxonomy" id="370345"/>
    <lineage>
        <taxon>Eukaryota</taxon>
        <taxon>Metazoa</taxon>
        <taxon>Spiralia</taxon>
        <taxon>Lophotrochozoa</taxon>
        <taxon>Mollusca</taxon>
        <taxon>Gastropoda</taxon>
        <taxon>Caenogastropoda</taxon>
        <taxon>Sorbeoconcha</taxon>
        <taxon>Cerithioidea</taxon>
        <taxon>Batillariidae</taxon>
        <taxon>Batillaria</taxon>
    </lineage>
</organism>
<proteinExistence type="predicted"/>
<name>A0ABD0L5F1_9CAEN</name>
<dbReference type="AlphaFoldDB" id="A0ABD0L5F1"/>